<dbReference type="AlphaFoldDB" id="A0A5J6WQP5"/>
<keyword evidence="3 6" id="KW-0564">Palmitate</keyword>
<dbReference type="SUPFAM" id="SSF48452">
    <property type="entry name" value="TPR-like"/>
    <property type="match status" value="1"/>
</dbReference>
<dbReference type="HAMAP" id="MF_00922">
    <property type="entry name" value="OM_assembly_BamD"/>
    <property type="match status" value="1"/>
</dbReference>
<dbReference type="InterPro" id="IPR017689">
    <property type="entry name" value="BamD"/>
</dbReference>
<accession>A0A5J6WQP5</accession>
<keyword evidence="10" id="KW-1185">Reference proteome</keyword>
<dbReference type="NCBIfam" id="TIGR03302">
    <property type="entry name" value="OM_YfiO"/>
    <property type="match status" value="1"/>
</dbReference>
<evidence type="ECO:0000256" key="6">
    <source>
        <dbReference type="HAMAP-Rule" id="MF_00922"/>
    </source>
</evidence>
<dbReference type="GO" id="GO:0043165">
    <property type="term" value="P:Gram-negative-bacterium-type cell outer membrane assembly"/>
    <property type="evidence" value="ECO:0007669"/>
    <property type="project" value="UniProtKB-UniRule"/>
</dbReference>
<comment type="subunit">
    <text evidence="6">Part of the Bam complex.</text>
</comment>
<dbReference type="InterPro" id="IPR039565">
    <property type="entry name" value="BamD-like"/>
</dbReference>
<feature type="chain" id="PRO_5023980051" description="Outer membrane protein assembly factor BamD" evidence="7">
    <location>
        <begin position="25"/>
        <end position="251"/>
    </location>
</feature>
<sequence>MVKKSSLLLSLALAVVMATGCSSSKPKVPDEPPETLYQKARVKLDTGNYAGAVELLEALDSRYPFGAYSTQVQLDLIYAYYKQDDNAQAIANIDRFIRLNPAHKNIDYVYYMRGLTNMAADYNFFQDLLGIDRDDKDPGYAHQAFQDFKLLLQNYPSSQYAPDARARMIGLKNRLAKYDLSVAEYYVKRDALVAAANRAKQLVQDFPDTPQAERALEIMVESYEALKMPGLAQNARAVLAKNYPDNSLARG</sequence>
<evidence type="ECO:0000256" key="1">
    <source>
        <dbReference type="ARBA" id="ARBA00022729"/>
    </source>
</evidence>
<evidence type="ECO:0000313" key="9">
    <source>
        <dbReference type="EMBL" id="QFI53409.1"/>
    </source>
</evidence>
<evidence type="ECO:0000256" key="7">
    <source>
        <dbReference type="SAM" id="SignalP"/>
    </source>
</evidence>
<dbReference type="GO" id="GO:0051205">
    <property type="term" value="P:protein insertion into membrane"/>
    <property type="evidence" value="ECO:0007669"/>
    <property type="project" value="UniProtKB-UniRule"/>
</dbReference>
<dbReference type="RefSeq" id="WP_193003028.1">
    <property type="nucleotide sequence ID" value="NZ_CP040449.1"/>
</dbReference>
<feature type="signal peptide" evidence="7">
    <location>
        <begin position="1"/>
        <end position="24"/>
    </location>
</feature>
<feature type="domain" description="Outer membrane lipoprotein BamD-like" evidence="8">
    <location>
        <begin position="30"/>
        <end position="235"/>
    </location>
</feature>
<dbReference type="EMBL" id="CP040449">
    <property type="protein sequence ID" value="QFI53409.1"/>
    <property type="molecule type" value="Genomic_DNA"/>
</dbReference>
<dbReference type="Gene3D" id="1.25.40.10">
    <property type="entry name" value="Tetratricopeptide repeat domain"/>
    <property type="match status" value="1"/>
</dbReference>
<comment type="subcellular location">
    <subcellularLocation>
        <location evidence="6">Cell outer membrane</location>
        <topology evidence="6">Lipid-anchor</topology>
    </subcellularLocation>
</comment>
<evidence type="ECO:0000256" key="3">
    <source>
        <dbReference type="ARBA" id="ARBA00023139"/>
    </source>
</evidence>
<dbReference type="Proteomes" id="UP000594034">
    <property type="component" value="Chromosome"/>
</dbReference>
<keyword evidence="5 6" id="KW-0449">Lipoprotein</keyword>
<evidence type="ECO:0000256" key="5">
    <source>
        <dbReference type="ARBA" id="ARBA00023288"/>
    </source>
</evidence>
<dbReference type="CDD" id="cd15830">
    <property type="entry name" value="BamD"/>
    <property type="match status" value="1"/>
</dbReference>
<dbReference type="GO" id="GO:1990063">
    <property type="term" value="C:Bam protein complex"/>
    <property type="evidence" value="ECO:0007669"/>
    <property type="project" value="TreeGrafter"/>
</dbReference>
<dbReference type="PANTHER" id="PTHR37423">
    <property type="entry name" value="SOLUBLE LYTIC MUREIN TRANSGLYCOSYLASE-RELATED"/>
    <property type="match status" value="1"/>
</dbReference>
<reference evidence="9 10" key="1">
    <citation type="submission" date="2019-05" db="EMBL/GenBank/DDBJ databases">
        <title>OXA-830, a novel chromosomally encoded expanded-spectrum class D beta-lactamase in Aeromonas simiae.</title>
        <authorList>
            <person name="Zhou W."/>
            <person name="Chen Q."/>
        </authorList>
    </citation>
    <scope>NUCLEOTIDE SEQUENCE [LARGE SCALE GENOMIC DNA]</scope>
    <source>
        <strain evidence="9 10">A6</strain>
    </source>
</reference>
<comment type="function">
    <text evidence="6">Part of the outer membrane protein assembly complex, which is involved in assembly and insertion of beta-barrel proteins into the outer membrane.</text>
</comment>
<name>A0A5J6WQP5_9GAMM</name>
<comment type="similarity">
    <text evidence="6">Belongs to the BamD family.</text>
</comment>
<dbReference type="PANTHER" id="PTHR37423:SF1">
    <property type="entry name" value="OUTER MEMBRANE PROTEIN ASSEMBLY FACTOR BAMD"/>
    <property type="match status" value="1"/>
</dbReference>
<dbReference type="Pfam" id="PF13525">
    <property type="entry name" value="YfiO"/>
    <property type="match status" value="1"/>
</dbReference>
<dbReference type="PROSITE" id="PS51257">
    <property type="entry name" value="PROKAR_LIPOPROTEIN"/>
    <property type="match status" value="1"/>
</dbReference>
<protein>
    <recommendedName>
        <fullName evidence="6">Outer membrane protein assembly factor BamD</fullName>
    </recommendedName>
</protein>
<evidence type="ECO:0000259" key="8">
    <source>
        <dbReference type="Pfam" id="PF13525"/>
    </source>
</evidence>
<keyword evidence="2 6" id="KW-0472">Membrane</keyword>
<dbReference type="KEGG" id="asim:FE240_00945"/>
<evidence type="ECO:0000256" key="2">
    <source>
        <dbReference type="ARBA" id="ARBA00023136"/>
    </source>
</evidence>
<gene>
    <name evidence="6" type="primary">bamD</name>
    <name evidence="9" type="ORF">FE240_00945</name>
</gene>
<dbReference type="InterPro" id="IPR011990">
    <property type="entry name" value="TPR-like_helical_dom_sf"/>
</dbReference>
<keyword evidence="4 6" id="KW-0998">Cell outer membrane</keyword>
<evidence type="ECO:0000313" key="10">
    <source>
        <dbReference type="Proteomes" id="UP000594034"/>
    </source>
</evidence>
<evidence type="ECO:0000256" key="4">
    <source>
        <dbReference type="ARBA" id="ARBA00023237"/>
    </source>
</evidence>
<proteinExistence type="inferred from homology"/>
<organism evidence="9 10">
    <name type="scientific">Aeromonas simiae</name>
    <dbReference type="NCBI Taxonomy" id="218936"/>
    <lineage>
        <taxon>Bacteria</taxon>
        <taxon>Pseudomonadati</taxon>
        <taxon>Pseudomonadota</taxon>
        <taxon>Gammaproteobacteria</taxon>
        <taxon>Aeromonadales</taxon>
        <taxon>Aeromonadaceae</taxon>
        <taxon>Aeromonas</taxon>
    </lineage>
</organism>
<keyword evidence="1 6" id="KW-0732">Signal</keyword>